<dbReference type="Proteomes" id="UP000017668">
    <property type="component" value="Unassembled WGS sequence"/>
</dbReference>
<keyword evidence="3" id="KW-1185">Reference proteome</keyword>
<reference evidence="2 3" key="1">
    <citation type="journal article" date="2013" name="Genome Announc.">
        <title>Genome Sequence of Rhizobium lupini HPC(L) Isolated from Saline Desert Soil, Kutch (Gujarat).</title>
        <authorList>
            <person name="Agarwal L."/>
            <person name="Purohit H.J."/>
        </authorList>
    </citation>
    <scope>NUCLEOTIDE SEQUENCE [LARGE SCALE GENOMIC DNA]</scope>
    <source>
        <strain evidence="3">HPC(L)</strain>
    </source>
</reference>
<organism evidence="2 3">
    <name type="scientific">Bradyrhizobium lupini HPC(L)</name>
    <dbReference type="NCBI Taxonomy" id="1229491"/>
    <lineage>
        <taxon>Bacteria</taxon>
        <taxon>Pseudomonadati</taxon>
        <taxon>Pseudomonadota</taxon>
        <taxon>Alphaproteobacteria</taxon>
        <taxon>Hyphomicrobiales</taxon>
        <taxon>Nitrobacteraceae</taxon>
        <taxon>Bradyrhizobium</taxon>
    </lineage>
</organism>
<dbReference type="Pfam" id="PF02563">
    <property type="entry name" value="Poly_export"/>
    <property type="match status" value="1"/>
</dbReference>
<dbReference type="InterPro" id="IPR003715">
    <property type="entry name" value="Poly_export_N"/>
</dbReference>
<comment type="caution">
    <text evidence="2">The sequence shown here is derived from an EMBL/GenBank/DDBJ whole genome shotgun (WGS) entry which is preliminary data.</text>
</comment>
<accession>A0ABP2RV33</accession>
<evidence type="ECO:0000259" key="1">
    <source>
        <dbReference type="Pfam" id="PF02563"/>
    </source>
</evidence>
<dbReference type="PROSITE" id="PS51257">
    <property type="entry name" value="PROKAR_LIPOPROTEIN"/>
    <property type="match status" value="1"/>
</dbReference>
<sequence>MPLAGSRHVTALTFAVLTALSGCSAYQPAPRSFNEAALQPYHVDSGDRLRINVFEQAGLTNTYTVDQAGYVAFPLVGQVPRGARRCRSWKPRSRPSFGRDICAIPMSRSR</sequence>
<protein>
    <submittedName>
        <fullName evidence="2">Polysaccharide export protein</fullName>
    </submittedName>
</protein>
<evidence type="ECO:0000313" key="2">
    <source>
        <dbReference type="EMBL" id="EKJ96461.1"/>
    </source>
</evidence>
<gene>
    <name evidence="2" type="ORF">C241_06556</name>
</gene>
<name>A0ABP2RV33_RHILU</name>
<proteinExistence type="predicted"/>
<evidence type="ECO:0000313" key="3">
    <source>
        <dbReference type="Proteomes" id="UP000017668"/>
    </source>
</evidence>
<dbReference type="EMBL" id="AMQQ01000011">
    <property type="protein sequence ID" value="EKJ96461.1"/>
    <property type="molecule type" value="Genomic_DNA"/>
</dbReference>
<feature type="domain" description="Polysaccharide export protein N-terminal" evidence="1">
    <location>
        <begin position="37"/>
        <end position="80"/>
    </location>
</feature>